<dbReference type="EMBL" id="OCNJ01000005">
    <property type="protein sequence ID" value="SOD96082.1"/>
    <property type="molecule type" value="Genomic_DNA"/>
</dbReference>
<dbReference type="Proteomes" id="UP000219621">
    <property type="component" value="Unassembled WGS sequence"/>
</dbReference>
<dbReference type="Gene3D" id="3.40.50.880">
    <property type="match status" value="1"/>
</dbReference>
<feature type="transmembrane region" description="Helical" evidence="1">
    <location>
        <begin position="42"/>
        <end position="61"/>
    </location>
</feature>
<feature type="transmembrane region" description="Helical" evidence="1">
    <location>
        <begin position="665"/>
        <end position="683"/>
    </location>
</feature>
<evidence type="ECO:0000313" key="2">
    <source>
        <dbReference type="EMBL" id="SOD96082.1"/>
    </source>
</evidence>
<accession>A0A286GKP9</accession>
<dbReference type="PANTHER" id="PTHR37947">
    <property type="entry name" value="BLL2462 PROTEIN"/>
    <property type="match status" value="1"/>
</dbReference>
<dbReference type="SUPFAM" id="SSF52317">
    <property type="entry name" value="Class I glutamine amidotransferase-like"/>
    <property type="match status" value="1"/>
</dbReference>
<proteinExistence type="predicted"/>
<evidence type="ECO:0000313" key="3">
    <source>
        <dbReference type="Proteomes" id="UP000219621"/>
    </source>
</evidence>
<dbReference type="OrthoDB" id="9769144at2"/>
<keyword evidence="1" id="KW-0812">Transmembrane</keyword>
<name>A0A286GKP9_9PROT</name>
<evidence type="ECO:0000256" key="1">
    <source>
        <dbReference type="SAM" id="Phobius"/>
    </source>
</evidence>
<keyword evidence="3" id="KW-1185">Reference proteome</keyword>
<keyword evidence="1" id="KW-0472">Membrane</keyword>
<gene>
    <name evidence="2" type="ORF">SAMN05421508_105147</name>
</gene>
<keyword evidence="1" id="KW-1133">Transmembrane helix</keyword>
<dbReference type="AlphaFoldDB" id="A0A286GKP9"/>
<dbReference type="PANTHER" id="PTHR37947:SF1">
    <property type="entry name" value="BLL2462 PROTEIN"/>
    <property type="match status" value="1"/>
</dbReference>
<evidence type="ECO:0008006" key="4">
    <source>
        <dbReference type="Google" id="ProtNLM"/>
    </source>
</evidence>
<dbReference type="RefSeq" id="WP_097279526.1">
    <property type="nucleotide sequence ID" value="NZ_OCNJ01000005.1"/>
</dbReference>
<dbReference type="InterPro" id="IPR029062">
    <property type="entry name" value="Class_I_gatase-like"/>
</dbReference>
<reference evidence="2 3" key="1">
    <citation type="submission" date="2017-09" db="EMBL/GenBank/DDBJ databases">
        <authorList>
            <person name="Ehlers B."/>
            <person name="Leendertz F.H."/>
        </authorList>
    </citation>
    <scope>NUCLEOTIDE SEQUENCE [LARGE SCALE GENOMIC DNA]</scope>
    <source>
        <strain evidence="2 3">USBA 140</strain>
    </source>
</reference>
<organism evidence="2 3">
    <name type="scientific">Caenispirillum bisanense</name>
    <dbReference type="NCBI Taxonomy" id="414052"/>
    <lineage>
        <taxon>Bacteria</taxon>
        <taxon>Pseudomonadati</taxon>
        <taxon>Pseudomonadota</taxon>
        <taxon>Alphaproteobacteria</taxon>
        <taxon>Rhodospirillales</taxon>
        <taxon>Novispirillaceae</taxon>
        <taxon>Caenispirillum</taxon>
    </lineage>
</organism>
<feature type="transmembrane region" description="Helical" evidence="1">
    <location>
        <begin position="14"/>
        <end position="35"/>
    </location>
</feature>
<protein>
    <recommendedName>
        <fullName evidence="4">Glutamine amidotransferase</fullName>
    </recommendedName>
</protein>
<sequence length="687" mass="73296">MIEAVTDIVFAPVIPWPALAALAAVGLVLFLWGLVRRARGTLVRAIPVAALLAAVANPQVVQEDRRPLPDVAVVVVDESLSQRVGDRESQTALAVQQLTERLQGDESLEVRVERVGSTLESGTRLFEALSRATADVPRRRVAGAVVVTDGQVHDVPGDVADSPPGFPVHTLLTGEPGQTDRRLVVERAPDFGLVGKPVEVTVRVVDENAPPGSVAPVTIAVDDRPARAVSVPIGQPVRLPVLIDHAGQTVVALETPGGEEDLSPLNNQAAIAINGVRDRLRVLLISGEPHIGERAWRNLLKSDPNVDLVHFTILRPPSKDDLTPLRELALIAFPIQELFEQRLYDFDLIVFDRYTRSGLVPDPYMANVRDYVRQGGALLLAVGPEFAEPFSLYDSPLGDILPAAPSGEVLDETFRPRVAGLGLRHPVTDALVPGPTAQPLGPWVRQIAARPKGDAATVMTGAAGEPLLLLDRVDDGRVALLLSDTLWLWEKGWRGGGPQAELVRRLAHWLMKEPDLEERSLRAEVSGGTLTVTRRSLEQGPPEVTVTSPSGVETTVALEAAEGGMSRATLPVEEPGVWRVTDGDMTAIAAAGSANPLETSAVVATDAVMQPVAEASGGGLWWLAEGGVPDVRRVSAEAATAGSGWLGLRANGDYVVAGVRQTPLLPLWAAILLILGGVVLAWWREGR</sequence>